<feature type="binding site" evidence="8">
    <location>
        <position position="252"/>
    </location>
    <ligand>
        <name>NAD(+)</name>
        <dbReference type="ChEBI" id="CHEBI:57540"/>
    </ligand>
</feature>
<dbReference type="Proteomes" id="UP000009374">
    <property type="component" value="Unassembled WGS sequence"/>
</dbReference>
<reference evidence="9 10" key="1">
    <citation type="journal article" date="2009" name="Appl. Environ. Microbiol.">
        <title>Community genomic and proteomic analyses of chemoautotrophic iron-oxidizing "Leptospirillum rubarum" (Group II) and "Leptospirillum ferrodiazotrophum" (Group III) bacteria in acid mine drainage biofilms.</title>
        <authorList>
            <person name="Goltsman D.S."/>
            <person name="Denef V.J."/>
            <person name="Singer S.W."/>
            <person name="VerBerkmoes N.C."/>
            <person name="Lefsrud M."/>
            <person name="Mueller R.S."/>
            <person name="Dick G.J."/>
            <person name="Sun C.L."/>
            <person name="Wheeler K.E."/>
            <person name="Zemla A."/>
            <person name="Baker B.J."/>
            <person name="Hauser L."/>
            <person name="Land M."/>
            <person name="Shah M.B."/>
            <person name="Thelen M.P."/>
            <person name="Hettich R.L."/>
            <person name="Banfield J.F."/>
        </authorList>
    </citation>
    <scope>NUCLEOTIDE SEQUENCE [LARGE SCALE GENOMIC DNA]</scope>
</reference>
<dbReference type="GO" id="GO:0051287">
    <property type="term" value="F:NAD binding"/>
    <property type="evidence" value="ECO:0007669"/>
    <property type="project" value="UniProtKB-ARBA"/>
</dbReference>
<dbReference type="HAMAP" id="MF_00361">
    <property type="entry name" value="NAD_kinase"/>
    <property type="match status" value="1"/>
</dbReference>
<evidence type="ECO:0000256" key="7">
    <source>
        <dbReference type="ARBA" id="ARBA00047925"/>
    </source>
</evidence>
<dbReference type="GO" id="GO:0046872">
    <property type="term" value="F:metal ion binding"/>
    <property type="evidence" value="ECO:0007669"/>
    <property type="project" value="UniProtKB-UniRule"/>
</dbReference>
<evidence type="ECO:0000256" key="3">
    <source>
        <dbReference type="ARBA" id="ARBA00022777"/>
    </source>
</evidence>
<dbReference type="AlphaFoldDB" id="C6HY62"/>
<feature type="binding site" evidence="8">
    <location>
        <position position="180"/>
    </location>
    <ligand>
        <name>NAD(+)</name>
        <dbReference type="ChEBI" id="CHEBI:57540"/>
    </ligand>
</feature>
<dbReference type="PANTHER" id="PTHR20275:SF0">
    <property type="entry name" value="NAD KINASE"/>
    <property type="match status" value="1"/>
</dbReference>
<keyword evidence="3 8" id="KW-0418">Kinase</keyword>
<protein>
    <recommendedName>
        <fullName evidence="8">NAD kinase</fullName>
        <ecNumber evidence="8">2.7.1.23</ecNumber>
    </recommendedName>
    <alternativeName>
        <fullName evidence="8">ATP-dependent NAD kinase</fullName>
    </alternativeName>
</protein>
<evidence type="ECO:0000256" key="8">
    <source>
        <dbReference type="HAMAP-Rule" id="MF_00361"/>
    </source>
</evidence>
<dbReference type="InterPro" id="IPR017437">
    <property type="entry name" value="ATP-NAD_kinase_PpnK-typ_C"/>
</dbReference>
<dbReference type="GO" id="GO:0005524">
    <property type="term" value="F:ATP binding"/>
    <property type="evidence" value="ECO:0007669"/>
    <property type="project" value="UniProtKB-KW"/>
</dbReference>
<feature type="binding site" evidence="8">
    <location>
        <position position="182"/>
    </location>
    <ligand>
        <name>NAD(+)</name>
        <dbReference type="ChEBI" id="CHEBI:57540"/>
    </ligand>
</feature>
<dbReference type="Gene3D" id="2.60.200.30">
    <property type="entry name" value="Probable inorganic polyphosphate/atp-NAD kinase, domain 2"/>
    <property type="match status" value="1"/>
</dbReference>
<dbReference type="Pfam" id="PF20143">
    <property type="entry name" value="NAD_kinase_C"/>
    <property type="match status" value="1"/>
</dbReference>
<feature type="binding site" evidence="8">
    <location>
        <begin position="77"/>
        <end position="78"/>
    </location>
    <ligand>
        <name>NAD(+)</name>
        <dbReference type="ChEBI" id="CHEBI:57540"/>
    </ligand>
</feature>
<keyword evidence="5 8" id="KW-0521">NADP</keyword>
<dbReference type="GO" id="GO:0019674">
    <property type="term" value="P:NAD+ metabolic process"/>
    <property type="evidence" value="ECO:0007669"/>
    <property type="project" value="InterPro"/>
</dbReference>
<dbReference type="InterPro" id="IPR002504">
    <property type="entry name" value="NADK"/>
</dbReference>
<comment type="subcellular location">
    <subcellularLocation>
        <location evidence="8">Cytoplasm</location>
    </subcellularLocation>
</comment>
<dbReference type="GO" id="GO:0003951">
    <property type="term" value="F:NAD+ kinase activity"/>
    <property type="evidence" value="ECO:0007669"/>
    <property type="project" value="UniProtKB-UniRule"/>
</dbReference>
<keyword evidence="2 8" id="KW-0547">Nucleotide-binding</keyword>
<comment type="caution">
    <text evidence="8">Lacks conserved residue(s) required for the propagation of feature annotation.</text>
</comment>
<dbReference type="InterPro" id="IPR016064">
    <property type="entry name" value="NAD/diacylglycerol_kinase_sf"/>
</dbReference>
<evidence type="ECO:0000256" key="2">
    <source>
        <dbReference type="ARBA" id="ARBA00022741"/>
    </source>
</evidence>
<feature type="binding site" evidence="8">
    <location>
        <begin position="152"/>
        <end position="153"/>
    </location>
    <ligand>
        <name>NAD(+)</name>
        <dbReference type="ChEBI" id="CHEBI:57540"/>
    </ligand>
</feature>
<dbReference type="PANTHER" id="PTHR20275">
    <property type="entry name" value="NAD KINASE"/>
    <property type="match status" value="1"/>
</dbReference>
<comment type="similarity">
    <text evidence="8">Belongs to the NAD kinase family.</text>
</comment>
<feature type="binding site" evidence="8">
    <location>
        <position position="163"/>
    </location>
    <ligand>
        <name>NAD(+)</name>
        <dbReference type="ChEBI" id="CHEBI:57540"/>
    </ligand>
</feature>
<dbReference type="FunFam" id="2.60.200.30:FF:000009">
    <property type="entry name" value="Poly(P)/ATP NAD kinase"/>
    <property type="match status" value="1"/>
</dbReference>
<evidence type="ECO:0000313" key="10">
    <source>
        <dbReference type="Proteomes" id="UP000009374"/>
    </source>
</evidence>
<dbReference type="EC" id="2.7.1.23" evidence="8"/>
<dbReference type="GO" id="GO:0005737">
    <property type="term" value="C:cytoplasm"/>
    <property type="evidence" value="ECO:0007669"/>
    <property type="project" value="UniProtKB-SubCell"/>
</dbReference>
<dbReference type="Pfam" id="PF01513">
    <property type="entry name" value="NAD_kinase"/>
    <property type="match status" value="1"/>
</dbReference>
<comment type="catalytic activity">
    <reaction evidence="7 8">
        <text>NAD(+) + ATP = ADP + NADP(+) + H(+)</text>
        <dbReference type="Rhea" id="RHEA:18629"/>
        <dbReference type="ChEBI" id="CHEBI:15378"/>
        <dbReference type="ChEBI" id="CHEBI:30616"/>
        <dbReference type="ChEBI" id="CHEBI:57540"/>
        <dbReference type="ChEBI" id="CHEBI:58349"/>
        <dbReference type="ChEBI" id="CHEBI:456216"/>
        <dbReference type="EC" id="2.7.1.23"/>
    </reaction>
</comment>
<proteinExistence type="inferred from homology"/>
<keyword evidence="1 8" id="KW-0808">Transferase</keyword>
<dbReference type="GO" id="GO:0006741">
    <property type="term" value="P:NADP+ biosynthetic process"/>
    <property type="evidence" value="ECO:0007669"/>
    <property type="project" value="UniProtKB-UniRule"/>
</dbReference>
<comment type="cofactor">
    <cofactor evidence="8">
        <name>a divalent metal cation</name>
        <dbReference type="ChEBI" id="CHEBI:60240"/>
    </cofactor>
</comment>
<dbReference type="Gene3D" id="3.40.50.10330">
    <property type="entry name" value="Probable inorganic polyphosphate/atp-NAD kinase, domain 1"/>
    <property type="match status" value="1"/>
</dbReference>
<keyword evidence="4 8" id="KW-0067">ATP-binding</keyword>
<organism evidence="9 10">
    <name type="scientific">Leptospirillum ferrodiazotrophum</name>
    <dbReference type="NCBI Taxonomy" id="412449"/>
    <lineage>
        <taxon>Bacteria</taxon>
        <taxon>Pseudomonadati</taxon>
        <taxon>Nitrospirota</taxon>
        <taxon>Nitrospiria</taxon>
        <taxon>Nitrospirales</taxon>
        <taxon>Nitrospiraceae</taxon>
        <taxon>Leptospirillum</taxon>
    </lineage>
</organism>
<keyword evidence="10" id="KW-1185">Reference proteome</keyword>
<dbReference type="EMBL" id="GG693877">
    <property type="protein sequence ID" value="EES52413.1"/>
    <property type="molecule type" value="Genomic_DNA"/>
</dbReference>
<dbReference type="SUPFAM" id="SSF111331">
    <property type="entry name" value="NAD kinase/diacylglycerol kinase-like"/>
    <property type="match status" value="1"/>
</dbReference>
<comment type="function">
    <text evidence="8">Involved in the regulation of the intracellular balance of NAD and NADP, and is a key enzyme in the biosynthesis of NADP. Catalyzes specifically the phosphorylation on 2'-hydroxyl of the adenosine moiety of NAD to yield NADP.</text>
</comment>
<evidence type="ECO:0000256" key="5">
    <source>
        <dbReference type="ARBA" id="ARBA00022857"/>
    </source>
</evidence>
<keyword evidence="6 8" id="KW-0520">NAD</keyword>
<dbReference type="InterPro" id="IPR017438">
    <property type="entry name" value="ATP-NAD_kinase_N"/>
</dbReference>
<evidence type="ECO:0000256" key="4">
    <source>
        <dbReference type="ARBA" id="ARBA00022840"/>
    </source>
</evidence>
<feature type="active site" description="Proton acceptor" evidence="8">
    <location>
        <position position="77"/>
    </location>
</feature>
<keyword evidence="8" id="KW-0963">Cytoplasm</keyword>
<accession>C6HY62</accession>
<evidence type="ECO:0000313" key="9">
    <source>
        <dbReference type="EMBL" id="EES52413.1"/>
    </source>
</evidence>
<evidence type="ECO:0000256" key="6">
    <source>
        <dbReference type="ARBA" id="ARBA00023027"/>
    </source>
</evidence>
<evidence type="ECO:0000256" key="1">
    <source>
        <dbReference type="ARBA" id="ARBA00022679"/>
    </source>
</evidence>
<gene>
    <name evidence="8" type="primary">nadK</name>
    <name evidence="9" type="ORF">UBAL3_94170020</name>
</gene>
<name>C6HY62_9BACT</name>
<sequence length="295" mass="32393">MMSKKILPKTIGILTKPHRSTEVRQLLTPLLPWLAGKGLSVMLDREAILSMGPSPLSVFDREEIARSADLLIVLGGDGTILSAARIATQRQIPILGINLGTLGFLAEVPKEETFLVLDSVISGHYVAERRAMIHADLLKNGERITESHDVLNDVVINKGTTARMIEVEIYANNHFVTEMKGDGVIFSSATGSTAYSMAAGGPILHPESQGIVMTPICPHTLTQRPIVFPESVRLETLFKTADAHVMVIFDGQISVPLEKGDVLRISRSDHVTRLLVSPDRNYFEVLRDKLRWGDA</sequence>